<dbReference type="Proteomes" id="UP001595833">
    <property type="component" value="Unassembled WGS sequence"/>
</dbReference>
<dbReference type="Pfam" id="PF00293">
    <property type="entry name" value="NUDIX"/>
    <property type="match status" value="1"/>
</dbReference>
<comment type="caution">
    <text evidence="4">The sequence shown here is derived from an EMBL/GenBank/DDBJ whole genome shotgun (WGS) entry which is preliminary data.</text>
</comment>
<keyword evidence="5" id="KW-1185">Reference proteome</keyword>
<dbReference type="Gene3D" id="3.90.79.10">
    <property type="entry name" value="Nucleoside Triphosphate Pyrophosphohydrolase"/>
    <property type="match status" value="1"/>
</dbReference>
<dbReference type="InterPro" id="IPR015797">
    <property type="entry name" value="NUDIX_hydrolase-like_dom_sf"/>
</dbReference>
<protein>
    <submittedName>
        <fullName evidence="4">NUDIX domain-containing protein</fullName>
    </submittedName>
</protein>
<accession>A0ABV9Y644</accession>
<dbReference type="PANTHER" id="PTHR43046:SF16">
    <property type="entry name" value="ADP-RIBOSE PYROPHOSPHATASE YJHB-RELATED"/>
    <property type="match status" value="1"/>
</dbReference>
<dbReference type="PROSITE" id="PS51462">
    <property type="entry name" value="NUDIX"/>
    <property type="match status" value="1"/>
</dbReference>
<sequence length="156" mass="17246">MPYTTFVDVLLVFLRDNRVLLARRANTGYADGQWNLPSGKLERGEDLVAAAIREAREEVAVELERTAMPLATTVHYLNPEGEARIGFVFRPGRWSSEPRNAEPHKCSELDWFPVGQLPANTVPYSRAAVEQTVDSTPFGLEGWSTAVTASTTLAGR</sequence>
<proteinExistence type="predicted"/>
<reference evidence="5" key="1">
    <citation type="journal article" date="2019" name="Int. J. Syst. Evol. Microbiol.">
        <title>The Global Catalogue of Microorganisms (GCM) 10K type strain sequencing project: providing services to taxonomists for standard genome sequencing and annotation.</title>
        <authorList>
            <consortium name="The Broad Institute Genomics Platform"/>
            <consortium name="The Broad Institute Genome Sequencing Center for Infectious Disease"/>
            <person name="Wu L."/>
            <person name="Ma J."/>
        </authorList>
    </citation>
    <scope>NUCLEOTIDE SEQUENCE [LARGE SCALE GENOMIC DNA]</scope>
    <source>
        <strain evidence="5">KCTC 12848</strain>
    </source>
</reference>
<dbReference type="PANTHER" id="PTHR43046">
    <property type="entry name" value="GDP-MANNOSE MANNOSYL HYDROLASE"/>
    <property type="match status" value="1"/>
</dbReference>
<evidence type="ECO:0000313" key="5">
    <source>
        <dbReference type="Proteomes" id="UP001595833"/>
    </source>
</evidence>
<feature type="domain" description="Nudix hydrolase" evidence="3">
    <location>
        <begin position="2"/>
        <end position="134"/>
    </location>
</feature>
<evidence type="ECO:0000313" key="4">
    <source>
        <dbReference type="EMBL" id="MFC5057033.1"/>
    </source>
</evidence>
<comment type="cofactor">
    <cofactor evidence="1">
        <name>Mg(2+)</name>
        <dbReference type="ChEBI" id="CHEBI:18420"/>
    </cofactor>
</comment>
<dbReference type="SUPFAM" id="SSF55811">
    <property type="entry name" value="Nudix"/>
    <property type="match status" value="1"/>
</dbReference>
<organism evidence="4 5">
    <name type="scientific">Saccharothrix xinjiangensis</name>
    <dbReference type="NCBI Taxonomy" id="204798"/>
    <lineage>
        <taxon>Bacteria</taxon>
        <taxon>Bacillati</taxon>
        <taxon>Actinomycetota</taxon>
        <taxon>Actinomycetes</taxon>
        <taxon>Pseudonocardiales</taxon>
        <taxon>Pseudonocardiaceae</taxon>
        <taxon>Saccharothrix</taxon>
    </lineage>
</organism>
<evidence type="ECO:0000256" key="1">
    <source>
        <dbReference type="ARBA" id="ARBA00001946"/>
    </source>
</evidence>
<evidence type="ECO:0000259" key="3">
    <source>
        <dbReference type="PROSITE" id="PS51462"/>
    </source>
</evidence>
<keyword evidence="2" id="KW-0378">Hydrolase</keyword>
<dbReference type="InterPro" id="IPR000086">
    <property type="entry name" value="NUDIX_hydrolase_dom"/>
</dbReference>
<evidence type="ECO:0000256" key="2">
    <source>
        <dbReference type="ARBA" id="ARBA00022801"/>
    </source>
</evidence>
<gene>
    <name evidence="4" type="ORF">ACFPFM_25205</name>
</gene>
<dbReference type="CDD" id="cd04683">
    <property type="entry name" value="NUDIX_Hydrolase"/>
    <property type="match status" value="1"/>
</dbReference>
<dbReference type="RefSeq" id="WP_344039064.1">
    <property type="nucleotide sequence ID" value="NZ_BAAAKE010000014.1"/>
</dbReference>
<name>A0ABV9Y644_9PSEU</name>
<dbReference type="EMBL" id="JBHSJB010000025">
    <property type="protein sequence ID" value="MFC5057033.1"/>
    <property type="molecule type" value="Genomic_DNA"/>
</dbReference>